<comment type="similarity">
    <text evidence="1">Belongs to the LysR transcriptional regulatory family.</text>
</comment>
<dbReference type="Gene3D" id="3.40.190.10">
    <property type="entry name" value="Periplasmic binding protein-like II"/>
    <property type="match status" value="2"/>
</dbReference>
<dbReference type="Proteomes" id="UP000623307">
    <property type="component" value="Chromosome 1"/>
</dbReference>
<evidence type="ECO:0000256" key="3">
    <source>
        <dbReference type="ARBA" id="ARBA00023125"/>
    </source>
</evidence>
<dbReference type="InterPro" id="IPR000847">
    <property type="entry name" value="LysR_HTH_N"/>
</dbReference>
<name>A0A375GGW8_9BURK</name>
<sequence length="307" mass="33437">MELRRIRHFVVLAETLNFRRAAERLHIAQPALTVSIQKLESELDATLFVREPRGVTLTATGRAALAEARRILFHAGQFSELVQSASSGMAGTLRVGFVGTTTSHLLPRLVTRFRNEYPGVELVLREATSTRIMQWLEDEALDVGLVRTPLLAPGNTALALLERDRFVAALPRSHPLAGKPALTLADLAQERFVMYEQGEASGLRSAALSACQMAGFQPRVTQEATQVQTVLALVESGLGVALVPSIMRRFANDRMVIRDLAGYPDSAGIGLALTWLPAHDSPVVRHFREVALSEFAADGGNEERGAP</sequence>
<dbReference type="Gene3D" id="1.10.10.10">
    <property type="entry name" value="Winged helix-like DNA-binding domain superfamily/Winged helix DNA-binding domain"/>
    <property type="match status" value="1"/>
</dbReference>
<protein>
    <submittedName>
        <fullName evidence="7">LysR family transcriptional regulator</fullName>
    </submittedName>
</protein>
<dbReference type="GO" id="GO:0032993">
    <property type="term" value="C:protein-DNA complex"/>
    <property type="evidence" value="ECO:0007669"/>
    <property type="project" value="TreeGrafter"/>
</dbReference>
<evidence type="ECO:0000259" key="5">
    <source>
        <dbReference type="PROSITE" id="PS50931"/>
    </source>
</evidence>
<dbReference type="EMBL" id="CP069811">
    <property type="protein sequence ID" value="QRQ91724.1"/>
    <property type="molecule type" value="Genomic_DNA"/>
</dbReference>
<evidence type="ECO:0000313" key="8">
    <source>
        <dbReference type="Proteomes" id="UP000623307"/>
    </source>
</evidence>
<dbReference type="InterPro" id="IPR036390">
    <property type="entry name" value="WH_DNA-bd_sf"/>
</dbReference>
<dbReference type="PRINTS" id="PR00039">
    <property type="entry name" value="HTHLYSR"/>
</dbReference>
<keyword evidence="2" id="KW-0805">Transcription regulation</keyword>
<dbReference type="PANTHER" id="PTHR30346">
    <property type="entry name" value="TRANSCRIPTIONAL DUAL REGULATOR HCAR-RELATED"/>
    <property type="match status" value="1"/>
</dbReference>
<proteinExistence type="inferred from homology"/>
<dbReference type="Pfam" id="PF03466">
    <property type="entry name" value="LysR_substrate"/>
    <property type="match status" value="1"/>
</dbReference>
<dbReference type="SUPFAM" id="SSF46785">
    <property type="entry name" value="Winged helix' DNA-binding domain"/>
    <property type="match status" value="1"/>
</dbReference>
<keyword evidence="4" id="KW-0804">Transcription</keyword>
<dbReference type="GeneID" id="303488259"/>
<dbReference type="InterPro" id="IPR005119">
    <property type="entry name" value="LysR_subst-bd"/>
</dbReference>
<dbReference type="GO" id="GO:0003677">
    <property type="term" value="F:DNA binding"/>
    <property type="evidence" value="ECO:0007669"/>
    <property type="project" value="UniProtKB-KW"/>
</dbReference>
<dbReference type="InterPro" id="IPR036388">
    <property type="entry name" value="WH-like_DNA-bd_sf"/>
</dbReference>
<dbReference type="Proteomes" id="UP000256862">
    <property type="component" value="Plasmid CO2235_mp"/>
</dbReference>
<evidence type="ECO:0000313" key="7">
    <source>
        <dbReference type="EMBL" id="SPC17904.1"/>
    </source>
</evidence>
<evidence type="ECO:0000313" key="6">
    <source>
        <dbReference type="EMBL" id="QRQ91724.1"/>
    </source>
</evidence>
<dbReference type="PANTHER" id="PTHR30346:SF0">
    <property type="entry name" value="HCA OPERON TRANSCRIPTIONAL ACTIVATOR HCAR"/>
    <property type="match status" value="1"/>
</dbReference>
<feature type="domain" description="HTH lysR-type" evidence="5">
    <location>
        <begin position="1"/>
        <end position="58"/>
    </location>
</feature>
<accession>A0A375GGW8</accession>
<dbReference type="PROSITE" id="PS50931">
    <property type="entry name" value="HTH_LYSR"/>
    <property type="match status" value="1"/>
</dbReference>
<reference evidence="7" key="1">
    <citation type="submission" date="2018-01" db="EMBL/GenBank/DDBJ databases">
        <authorList>
            <person name="Clerissi C."/>
        </authorList>
    </citation>
    <scope>NUCLEOTIDE SEQUENCE</scope>
    <source>
        <strain evidence="7">Cupriavidus oxalaticus LMG 2235</strain>
    </source>
</reference>
<keyword evidence="3" id="KW-0238">DNA-binding</keyword>
<dbReference type="GO" id="GO:0003700">
    <property type="term" value="F:DNA-binding transcription factor activity"/>
    <property type="evidence" value="ECO:0007669"/>
    <property type="project" value="InterPro"/>
</dbReference>
<gene>
    <name evidence="7" type="ORF">CO2235_MP10237</name>
    <name evidence="6" type="ORF">JTE92_01960</name>
</gene>
<organism evidence="7">
    <name type="scientific">Cupriavidus oxalaticus</name>
    <dbReference type="NCBI Taxonomy" id="96344"/>
    <lineage>
        <taxon>Bacteria</taxon>
        <taxon>Pseudomonadati</taxon>
        <taxon>Pseudomonadota</taxon>
        <taxon>Betaproteobacteria</taxon>
        <taxon>Burkholderiales</taxon>
        <taxon>Burkholderiaceae</taxon>
        <taxon>Cupriavidus</taxon>
    </lineage>
</organism>
<dbReference type="AlphaFoldDB" id="A0A375GGW8"/>
<evidence type="ECO:0000256" key="4">
    <source>
        <dbReference type="ARBA" id="ARBA00023163"/>
    </source>
</evidence>
<evidence type="ECO:0000256" key="2">
    <source>
        <dbReference type="ARBA" id="ARBA00023015"/>
    </source>
</evidence>
<dbReference type="OrthoDB" id="5292387at2"/>
<dbReference type="Pfam" id="PF00126">
    <property type="entry name" value="HTH_1"/>
    <property type="match status" value="1"/>
</dbReference>
<dbReference type="RefSeq" id="WP_063239506.1">
    <property type="nucleotide sequence ID" value="NZ_CP069809.1"/>
</dbReference>
<dbReference type="EMBL" id="OGUS01000132">
    <property type="protein sequence ID" value="SPC17904.1"/>
    <property type="molecule type" value="Genomic_DNA"/>
</dbReference>
<evidence type="ECO:0000256" key="1">
    <source>
        <dbReference type="ARBA" id="ARBA00009437"/>
    </source>
</evidence>
<keyword evidence="8" id="KW-1185">Reference proteome</keyword>
<dbReference type="FunFam" id="1.10.10.10:FF:000001">
    <property type="entry name" value="LysR family transcriptional regulator"/>
    <property type="match status" value="1"/>
</dbReference>
<dbReference type="CDD" id="cd08414">
    <property type="entry name" value="PBP2_LTTR_aromatics_like"/>
    <property type="match status" value="1"/>
</dbReference>
<dbReference type="SUPFAM" id="SSF53850">
    <property type="entry name" value="Periplasmic binding protein-like II"/>
    <property type="match status" value="1"/>
</dbReference>
<reference evidence="6 8" key="2">
    <citation type="submission" date="2021-02" db="EMBL/GenBank/DDBJ databases">
        <title>Complete Genome Sequence of Cupriavidus oxalaticus Strain Ox1, a Soil Oxalate-Degrading Species.</title>
        <authorList>
            <person name="Palmieri F."/>
            <person name="Udriet P."/>
            <person name="Deuasquier M."/>
            <person name="Beaudoing E."/>
            <person name="Johnson S.L."/>
            <person name="Davenport K.W."/>
            <person name="Chain P.S."/>
            <person name="Bindschedler S."/>
            <person name="Junier P."/>
        </authorList>
    </citation>
    <scope>NUCLEOTIDE SEQUENCE [LARGE SCALE GENOMIC DNA]</scope>
    <source>
        <strain evidence="6 8">Ox1</strain>
    </source>
</reference>